<dbReference type="GeneID" id="123403959"/>
<dbReference type="KEGG" id="hvg:123403959"/>
<feature type="domain" description="Nucleoplasmin-like" evidence="6">
    <location>
        <begin position="8"/>
        <end position="103"/>
    </location>
</feature>
<accession>A0A8I6XZM6</accession>
<feature type="compositionally biased region" description="Basic and acidic residues" evidence="5">
    <location>
        <begin position="253"/>
        <end position="267"/>
    </location>
</feature>
<dbReference type="Pfam" id="PF17800">
    <property type="entry name" value="NPL"/>
    <property type="match status" value="1"/>
</dbReference>
<sequence length="370" mass="40961">MSSSSFSFWGVELRPGEPYVHRHPPSLGRLCITKAVLVNNNNNNKTAERAMVQCVIGNGAPVIICSLNPGFVEMCHLDLEYEENHEVHFSVLGAASVHLSGYYLRGCNCLIRYPEVAPESHGEDVGAEHESDRETSESHGDGGDVGAEHESDDRETSESHGDGGDAGEEYDSDWEYHHVSEDVSEDSLESDLLDDGDVEIPDNNHLLSESMDDGHMYSTPDRRQEKHQVDSLDVNIDSSPYKPAVSQMFNSGSEDKDSVAQNEEKSMNMHVSLPKNSNVKVSDENVTSNDETKKEINGARKRKNDAINQDLASPMKVTEVNGSSIREPEPEKKSLLEPEYENNSNNTRTLEAGLIIEDLPAGNKEMQRFS</sequence>
<feature type="compositionally biased region" description="Basic and acidic residues" evidence="5">
    <location>
        <begin position="120"/>
        <end position="163"/>
    </location>
</feature>
<feature type="region of interest" description="Disordered" evidence="5">
    <location>
        <begin position="120"/>
        <end position="351"/>
    </location>
</feature>
<keyword evidence="8" id="KW-1185">Reference proteome</keyword>
<comment type="catalytic activity">
    <reaction evidence="1">
        <text>[protein]-peptidylproline (omega=180) = [protein]-peptidylproline (omega=0)</text>
        <dbReference type="Rhea" id="RHEA:16237"/>
        <dbReference type="Rhea" id="RHEA-COMP:10747"/>
        <dbReference type="Rhea" id="RHEA-COMP:10748"/>
        <dbReference type="ChEBI" id="CHEBI:83833"/>
        <dbReference type="ChEBI" id="CHEBI:83834"/>
        <dbReference type="EC" id="5.2.1.8"/>
    </reaction>
</comment>
<keyword evidence="4" id="KW-0413">Isomerase</keyword>
<evidence type="ECO:0000256" key="3">
    <source>
        <dbReference type="ARBA" id="ARBA00023110"/>
    </source>
</evidence>
<dbReference type="Gene3D" id="2.60.120.340">
    <property type="entry name" value="Nucleoplasmin core domain"/>
    <property type="match status" value="1"/>
</dbReference>
<gene>
    <name evidence="7" type="primary">LOC123403959</name>
</gene>
<evidence type="ECO:0000256" key="1">
    <source>
        <dbReference type="ARBA" id="ARBA00000971"/>
    </source>
</evidence>
<organism evidence="7 8">
    <name type="scientific">Hordeum vulgare subsp. vulgare</name>
    <name type="common">Domesticated barley</name>
    <dbReference type="NCBI Taxonomy" id="112509"/>
    <lineage>
        <taxon>Eukaryota</taxon>
        <taxon>Viridiplantae</taxon>
        <taxon>Streptophyta</taxon>
        <taxon>Embryophyta</taxon>
        <taxon>Tracheophyta</taxon>
        <taxon>Spermatophyta</taxon>
        <taxon>Magnoliopsida</taxon>
        <taxon>Liliopsida</taxon>
        <taxon>Poales</taxon>
        <taxon>Poaceae</taxon>
        <taxon>BOP clade</taxon>
        <taxon>Pooideae</taxon>
        <taxon>Triticodae</taxon>
        <taxon>Triticeae</taxon>
        <taxon>Hordeinae</taxon>
        <taxon>Hordeum</taxon>
    </lineage>
</organism>
<dbReference type="SMR" id="A0A8I6XZM6"/>
<dbReference type="AlphaFoldDB" id="A0A8I6XZM6"/>
<evidence type="ECO:0000313" key="7">
    <source>
        <dbReference type="EnsemblPlants" id="HORVU.MOREX.r3.6HG0561650.1"/>
    </source>
</evidence>
<dbReference type="GO" id="GO:0003755">
    <property type="term" value="F:peptidyl-prolyl cis-trans isomerase activity"/>
    <property type="evidence" value="ECO:0007669"/>
    <property type="project" value="UniProtKB-KW"/>
</dbReference>
<name>A0A8I6XZM6_HORVV</name>
<feature type="compositionally biased region" description="Polar residues" evidence="5">
    <location>
        <begin position="274"/>
        <end position="289"/>
    </location>
</feature>
<reference evidence="8" key="1">
    <citation type="journal article" date="2012" name="Nature">
        <title>A physical, genetic and functional sequence assembly of the barley genome.</title>
        <authorList>
            <consortium name="The International Barley Genome Sequencing Consortium"/>
            <person name="Mayer K.F."/>
            <person name="Waugh R."/>
            <person name="Brown J.W."/>
            <person name="Schulman A."/>
            <person name="Langridge P."/>
            <person name="Platzer M."/>
            <person name="Fincher G.B."/>
            <person name="Muehlbauer G.J."/>
            <person name="Sato K."/>
            <person name="Close T.J."/>
            <person name="Wise R.P."/>
            <person name="Stein N."/>
        </authorList>
    </citation>
    <scope>NUCLEOTIDE SEQUENCE [LARGE SCALE GENOMIC DNA]</scope>
    <source>
        <strain evidence="8">cv. Morex</strain>
    </source>
</reference>
<keyword evidence="3" id="KW-0697">Rotamase</keyword>
<dbReference type="EC" id="5.2.1.8" evidence="2"/>
<evidence type="ECO:0000256" key="2">
    <source>
        <dbReference type="ARBA" id="ARBA00013194"/>
    </source>
</evidence>
<dbReference type="PANTHER" id="PTHR43811:SF48">
    <property type="entry name" value="PEPTIDYL-PROLYL CIS-TRANS ISOMERASE FKBP43"/>
    <property type="match status" value="1"/>
</dbReference>
<evidence type="ECO:0000256" key="4">
    <source>
        <dbReference type="ARBA" id="ARBA00023235"/>
    </source>
</evidence>
<dbReference type="Gramene" id="HORVU.MOREX.r3.6HG0561650.1">
    <property type="protein sequence ID" value="HORVU.MOREX.r3.6HG0561650.1"/>
    <property type="gene ID" value="HORVU.MOREX.r3.6HG0561650"/>
</dbReference>
<evidence type="ECO:0000259" key="6">
    <source>
        <dbReference type="Pfam" id="PF17800"/>
    </source>
</evidence>
<dbReference type="Proteomes" id="UP000011116">
    <property type="component" value="Chromosome 6H"/>
</dbReference>
<proteinExistence type="predicted"/>
<dbReference type="InterPro" id="IPR041232">
    <property type="entry name" value="NPL"/>
</dbReference>
<feature type="compositionally biased region" description="Basic and acidic residues" evidence="5">
    <location>
        <begin position="212"/>
        <end position="230"/>
    </location>
</feature>
<protein>
    <recommendedName>
        <fullName evidence="2">peptidylprolyl isomerase</fullName>
        <ecNumber evidence="2">5.2.1.8</ecNumber>
    </recommendedName>
</protein>
<evidence type="ECO:0000313" key="8">
    <source>
        <dbReference type="Proteomes" id="UP000011116"/>
    </source>
</evidence>
<feature type="compositionally biased region" description="Acidic residues" evidence="5">
    <location>
        <begin position="182"/>
        <end position="200"/>
    </location>
</feature>
<evidence type="ECO:0000256" key="5">
    <source>
        <dbReference type="SAM" id="MobiDB-lite"/>
    </source>
</evidence>
<dbReference type="OrthoDB" id="1902587at2759"/>
<dbReference type="EnsemblPlants" id="HORVU.MOREX.r3.6HG0561650.1">
    <property type="protein sequence ID" value="HORVU.MOREX.r3.6HG0561650.1"/>
    <property type="gene ID" value="HORVU.MOREX.r3.6HG0561650"/>
</dbReference>
<reference evidence="7" key="3">
    <citation type="submission" date="2022-01" db="UniProtKB">
        <authorList>
            <consortium name="EnsemblPlants"/>
        </authorList>
    </citation>
    <scope>IDENTIFICATION</scope>
    <source>
        <strain evidence="7">subsp. vulgare</strain>
    </source>
</reference>
<dbReference type="Gramene" id="HORVU.MOREX.r2.6HG0466410.1">
    <property type="protein sequence ID" value="HORVU.MOREX.r2.6HG0466410.1"/>
    <property type="gene ID" value="HORVU.MOREX.r2.6HG0466410"/>
</dbReference>
<dbReference type="RefSeq" id="XP_044953798.1">
    <property type="nucleotide sequence ID" value="XM_045097863.1"/>
</dbReference>
<dbReference type="PANTHER" id="PTHR43811">
    <property type="entry name" value="FKBP-TYPE PEPTIDYL-PROLYL CIS-TRANS ISOMERASE FKPA"/>
    <property type="match status" value="1"/>
</dbReference>
<reference evidence="7" key="2">
    <citation type="submission" date="2020-10" db="EMBL/GenBank/DDBJ databases">
        <authorList>
            <person name="Scholz U."/>
            <person name="Mascher M."/>
            <person name="Fiebig A."/>
        </authorList>
    </citation>
    <scope>NUCLEOTIDE SEQUENCE [LARGE SCALE GENOMIC DNA]</scope>
    <source>
        <strain evidence="7">cv. Morex</strain>
    </source>
</reference>
<feature type="compositionally biased region" description="Basic and acidic residues" evidence="5">
    <location>
        <begin position="326"/>
        <end position="336"/>
    </location>
</feature>